<accession>A0A8H3TVL4</accession>
<evidence type="ECO:0000259" key="13">
    <source>
        <dbReference type="Pfam" id="PF16575"/>
    </source>
</evidence>
<keyword evidence="6" id="KW-0808">Transferase</keyword>
<dbReference type="Pfam" id="PF16575">
    <property type="entry name" value="CLP1_P"/>
    <property type="match status" value="1"/>
</dbReference>
<evidence type="ECO:0000256" key="2">
    <source>
        <dbReference type="ARBA" id="ARBA00011003"/>
    </source>
</evidence>
<evidence type="ECO:0000256" key="8">
    <source>
        <dbReference type="ARBA" id="ARBA00022777"/>
    </source>
</evidence>
<dbReference type="Gene3D" id="3.40.50.300">
    <property type="entry name" value="P-loop containing nucleotide triphosphate hydrolases"/>
    <property type="match status" value="1"/>
</dbReference>
<feature type="domain" description="NOL9 C-terminal" evidence="14">
    <location>
        <begin position="626"/>
        <end position="721"/>
    </location>
</feature>
<evidence type="ECO:0000256" key="5">
    <source>
        <dbReference type="ARBA" id="ARBA00022552"/>
    </source>
</evidence>
<proteinExistence type="inferred from homology"/>
<keyword evidence="5" id="KW-0698">rRNA processing</keyword>
<keyword evidence="10" id="KW-0539">Nucleus</keyword>
<reference evidence="15" key="1">
    <citation type="submission" date="2020-07" db="EMBL/GenBank/DDBJ databases">
        <title>Draft Genome Sequence of a Deep-Sea Yeast, Naganishia (Cryptococcus) liquefaciens strain N6.</title>
        <authorList>
            <person name="Han Y.W."/>
            <person name="Kajitani R."/>
            <person name="Morimoto H."/>
            <person name="Parhat M."/>
            <person name="Tsubouchi H."/>
            <person name="Bakenova O."/>
            <person name="Ogata M."/>
            <person name="Argunhan B."/>
            <person name="Aoki R."/>
            <person name="Kajiwara S."/>
            <person name="Itoh T."/>
            <person name="Iwasaki H."/>
        </authorList>
    </citation>
    <scope>NUCLEOTIDE SEQUENCE</scope>
    <source>
        <strain evidence="15">N6</strain>
    </source>
</reference>
<evidence type="ECO:0000256" key="11">
    <source>
        <dbReference type="SAM" id="MobiDB-lite"/>
    </source>
</evidence>
<evidence type="ECO:0000313" key="15">
    <source>
        <dbReference type="EMBL" id="GHJ86989.1"/>
    </source>
</evidence>
<evidence type="ECO:0000256" key="3">
    <source>
        <dbReference type="ARBA" id="ARBA00018706"/>
    </source>
</evidence>
<comment type="similarity">
    <text evidence="2">Belongs to the Clp1 family. NOL9/GRC3 subfamily.</text>
</comment>
<evidence type="ECO:0000256" key="7">
    <source>
        <dbReference type="ARBA" id="ARBA00022741"/>
    </source>
</evidence>
<sequence>MSAIAARKAALLLQQAAHALPVQVAPEAKIETAPQVIPQASSSRKTYSKKDIAGKGVRGQKGKNLKRPESSRSSRRSSPVQTPIKAPEEPESQPEDRVFVEIDIVEDQSAPETNEEPEQQLQRHQDTLTEASRAPSADASDGGDFDFDFAESGILSGNGRPRKKRRVDGDEVMPISSFVPAEGVNVYGISADAIERTLPTLPKRRGVLIIMNTDETIVLSGAARIAPIQGSLSVFSSTISPSTTPASYPVYAPLTHPLPTLSSAGPAPDTLLPRILRLLSPSPPAIDPAATVFFIQDLSTGLSDMPGAAAGLHKVFPEGRGAFGLPGVHPIFHSSLSPIYRYITPPTWHEALERIGQPPRDQGDELEDVEVSEDPAAPFVMIVKGAKRSGKSTFAREAANRLLQKYERVAYLDTDLGQSEFGVGGSVGLYLLDQPLFGPAFTHPLAPLRSHFIGALNPRLSSEHYLAAVGQLVDQYRFEVQYPINATESSRISEVVPLVINTQGWVKGLGADLLLEIERLAEPSHTFTFAESSAAEVDGEQSFQGEDFTIEESDMHLRSGFGVVCPLQPIPVTPLLSRFTASDMRTLSTISYLHSRAADSEHTFWDFSGPLACHAPWQVSTDTVFKEIYITGEGSDGIIEEDLVLALNNRLVGLVERTDGTSDGFYTPGRSLPSPGETHCLGIGLIRSISPDGKTVHLLTPLPAAALSRVSIMIAGELELPVCGMLDWRLPAHAASRPTSLFGVLWEDVPFLVEGKDQGVGMAKRKFRRNIMRRSQA</sequence>
<evidence type="ECO:0000259" key="14">
    <source>
        <dbReference type="Pfam" id="PF25467"/>
    </source>
</evidence>
<dbReference type="AlphaFoldDB" id="A0A8H3TVL4"/>
<keyword evidence="12" id="KW-0732">Signal</keyword>
<feature type="region of interest" description="Disordered" evidence="11">
    <location>
        <begin position="27"/>
        <end position="97"/>
    </location>
</feature>
<evidence type="ECO:0000256" key="10">
    <source>
        <dbReference type="ARBA" id="ARBA00023242"/>
    </source>
</evidence>
<dbReference type="InterPro" id="IPR027417">
    <property type="entry name" value="P-loop_NTPase"/>
</dbReference>
<evidence type="ECO:0000256" key="9">
    <source>
        <dbReference type="ARBA" id="ARBA00022840"/>
    </source>
</evidence>
<comment type="subcellular location">
    <subcellularLocation>
        <location evidence="1">Nucleus</location>
        <location evidence="1">Nucleolus</location>
    </subcellularLocation>
</comment>
<dbReference type="GO" id="GO:0005730">
    <property type="term" value="C:nucleolus"/>
    <property type="evidence" value="ECO:0007669"/>
    <property type="project" value="UniProtKB-SubCell"/>
</dbReference>
<evidence type="ECO:0000256" key="12">
    <source>
        <dbReference type="SAM" id="SignalP"/>
    </source>
</evidence>
<keyword evidence="8" id="KW-0418">Kinase</keyword>
<evidence type="ECO:0000256" key="4">
    <source>
        <dbReference type="ARBA" id="ARBA00019824"/>
    </source>
</evidence>
<keyword evidence="7" id="KW-0547">Nucleotide-binding</keyword>
<feature type="region of interest" description="Disordered" evidence="11">
    <location>
        <begin position="109"/>
        <end position="145"/>
    </location>
</feature>
<evidence type="ECO:0000256" key="6">
    <source>
        <dbReference type="ARBA" id="ARBA00022679"/>
    </source>
</evidence>
<feature type="chain" id="PRO_5034840307" description="Polynucleotide 5'-hydroxyl-kinase GRC3" evidence="12">
    <location>
        <begin position="20"/>
        <end position="777"/>
    </location>
</feature>
<feature type="domain" description="Clp1 P-loop" evidence="13">
    <location>
        <begin position="385"/>
        <end position="531"/>
    </location>
</feature>
<dbReference type="InterPro" id="IPR045116">
    <property type="entry name" value="Clp1/Grc3"/>
</dbReference>
<dbReference type="OrthoDB" id="2405412at2759"/>
<dbReference type="Pfam" id="PF25467">
    <property type="entry name" value="NOL9_C"/>
    <property type="match status" value="1"/>
</dbReference>
<feature type="signal peptide" evidence="12">
    <location>
        <begin position="1"/>
        <end position="19"/>
    </location>
</feature>
<dbReference type="InterPro" id="IPR032319">
    <property type="entry name" value="CLP1_P"/>
</dbReference>
<evidence type="ECO:0000256" key="1">
    <source>
        <dbReference type="ARBA" id="ARBA00004604"/>
    </source>
</evidence>
<dbReference type="GO" id="GO:0005524">
    <property type="term" value="F:ATP binding"/>
    <property type="evidence" value="ECO:0007669"/>
    <property type="project" value="UniProtKB-KW"/>
</dbReference>
<keyword evidence="9" id="KW-0067">ATP-binding</keyword>
<organism evidence="15 16">
    <name type="scientific">Naganishia liquefaciens</name>
    <dbReference type="NCBI Taxonomy" id="104408"/>
    <lineage>
        <taxon>Eukaryota</taxon>
        <taxon>Fungi</taxon>
        <taxon>Dikarya</taxon>
        <taxon>Basidiomycota</taxon>
        <taxon>Agaricomycotina</taxon>
        <taxon>Tremellomycetes</taxon>
        <taxon>Filobasidiales</taxon>
        <taxon>Filobasidiaceae</taxon>
        <taxon>Naganishia</taxon>
    </lineage>
</organism>
<name>A0A8H3TVL4_9TREE</name>
<evidence type="ECO:0000313" key="16">
    <source>
        <dbReference type="Proteomes" id="UP000620104"/>
    </source>
</evidence>
<dbReference type="GO" id="GO:0051731">
    <property type="term" value="F:polynucleotide 5'-hydroxyl-kinase activity"/>
    <property type="evidence" value="ECO:0007669"/>
    <property type="project" value="InterPro"/>
</dbReference>
<keyword evidence="16" id="KW-1185">Reference proteome</keyword>
<comment type="caution">
    <text evidence="15">The sequence shown here is derived from an EMBL/GenBank/DDBJ whole genome shotgun (WGS) entry which is preliminary data.</text>
</comment>
<dbReference type="PANTHER" id="PTHR12755">
    <property type="entry name" value="CLEAVAGE/POLYADENYLATION FACTOR IA SUBUNIT CLP1P"/>
    <property type="match status" value="1"/>
</dbReference>
<dbReference type="InterPro" id="IPR057570">
    <property type="entry name" value="NOL9_C"/>
</dbReference>
<dbReference type="Proteomes" id="UP000620104">
    <property type="component" value="Unassembled WGS sequence"/>
</dbReference>
<protein>
    <recommendedName>
        <fullName evidence="4">Polynucleotide 5'-hydroxyl-kinase GRC3</fullName>
    </recommendedName>
    <alternativeName>
        <fullName evidence="3">Polynucleotide 5'-hydroxyl-kinase grc3</fullName>
    </alternativeName>
</protein>
<dbReference type="GO" id="GO:0000448">
    <property type="term" value="P:cleavage in ITS2 between 5.8S rRNA and LSU-rRNA of tricistronic rRNA transcript (SSU-rRNA, 5.8S rRNA, LSU-rRNA)"/>
    <property type="evidence" value="ECO:0007669"/>
    <property type="project" value="TreeGrafter"/>
</dbReference>
<dbReference type="EMBL" id="BLZA01000019">
    <property type="protein sequence ID" value="GHJ86989.1"/>
    <property type="molecule type" value="Genomic_DNA"/>
</dbReference>
<dbReference type="PANTHER" id="PTHR12755:SF3">
    <property type="entry name" value="POLYNUCLEOTIDE 5'-HYDROXYL-KINASE NOL9"/>
    <property type="match status" value="1"/>
</dbReference>
<gene>
    <name evidence="15" type="ORF">NliqN6_3391</name>
</gene>